<evidence type="ECO:0000313" key="11">
    <source>
        <dbReference type="EMBL" id="AUW94468.1"/>
    </source>
</evidence>
<dbReference type="InterPro" id="IPR003716">
    <property type="entry name" value="DNA-dir_RNA_pol_omega"/>
</dbReference>
<sequence length="70" mass="7481">MNQKGVTVQDLTDRHDSKYALAVAAARRARQITEGSQALVESTASKPVTIALEEIRHGAISVDVPPIGIK</sequence>
<evidence type="ECO:0000256" key="3">
    <source>
        <dbReference type="ARBA" id="ARBA00013725"/>
    </source>
</evidence>
<dbReference type="NCBIfam" id="TIGR00690">
    <property type="entry name" value="rpoZ"/>
    <property type="match status" value="1"/>
</dbReference>
<evidence type="ECO:0000256" key="4">
    <source>
        <dbReference type="ARBA" id="ARBA00022478"/>
    </source>
</evidence>
<dbReference type="Pfam" id="PF01192">
    <property type="entry name" value="RNA_pol_Rpb6"/>
    <property type="match status" value="1"/>
</dbReference>
<gene>
    <name evidence="10" type="primary">rpoZ</name>
    <name evidence="11" type="ORF">BXT84_11380</name>
</gene>
<keyword evidence="6 10" id="KW-0548">Nucleotidyltransferase</keyword>
<dbReference type="EC" id="2.7.7.6" evidence="2 10"/>
<evidence type="ECO:0000256" key="1">
    <source>
        <dbReference type="ARBA" id="ARBA00006711"/>
    </source>
</evidence>
<dbReference type="SMART" id="SM01409">
    <property type="entry name" value="RNA_pol_Rpb6"/>
    <property type="match status" value="1"/>
</dbReference>
<dbReference type="GO" id="GO:0000428">
    <property type="term" value="C:DNA-directed RNA polymerase complex"/>
    <property type="evidence" value="ECO:0007669"/>
    <property type="project" value="UniProtKB-KW"/>
</dbReference>
<comment type="catalytic activity">
    <reaction evidence="9 10">
        <text>RNA(n) + a ribonucleoside 5'-triphosphate = RNA(n+1) + diphosphate</text>
        <dbReference type="Rhea" id="RHEA:21248"/>
        <dbReference type="Rhea" id="RHEA-COMP:14527"/>
        <dbReference type="Rhea" id="RHEA-COMP:17342"/>
        <dbReference type="ChEBI" id="CHEBI:33019"/>
        <dbReference type="ChEBI" id="CHEBI:61557"/>
        <dbReference type="ChEBI" id="CHEBI:140395"/>
        <dbReference type="EC" id="2.7.7.6"/>
    </reaction>
</comment>
<evidence type="ECO:0000256" key="6">
    <source>
        <dbReference type="ARBA" id="ARBA00022695"/>
    </source>
</evidence>
<dbReference type="InterPro" id="IPR036161">
    <property type="entry name" value="RPB6/omega-like_sf"/>
</dbReference>
<evidence type="ECO:0000256" key="9">
    <source>
        <dbReference type="ARBA" id="ARBA00048552"/>
    </source>
</evidence>
<dbReference type="SUPFAM" id="SSF63562">
    <property type="entry name" value="RPB6/omega subunit-like"/>
    <property type="match status" value="1"/>
</dbReference>
<keyword evidence="5 10" id="KW-0808">Transferase</keyword>
<reference evidence="11 12" key="1">
    <citation type="journal article" date="2019" name="Sci. Rep.">
        <title>Sulfobacillus thermotolerans: new insights into resistance and metabolic capacities of acidophilic chemolithotrophs.</title>
        <authorList>
            <person name="Panyushkina A.E."/>
            <person name="Babenko V.V."/>
            <person name="Nikitina A.S."/>
            <person name="Selezneva O.V."/>
            <person name="Tsaplina I.A."/>
            <person name="Letarova M.A."/>
            <person name="Kostryukova E.S."/>
            <person name="Letarov A.V."/>
        </authorList>
    </citation>
    <scope>NUCLEOTIDE SEQUENCE [LARGE SCALE GENOMIC DNA]</scope>
    <source>
        <strain evidence="11 12">Kr1</strain>
    </source>
</reference>
<evidence type="ECO:0000256" key="8">
    <source>
        <dbReference type="ARBA" id="ARBA00029924"/>
    </source>
</evidence>
<dbReference type="PANTHER" id="PTHR34476:SF1">
    <property type="entry name" value="DNA-DIRECTED RNA POLYMERASE SUBUNIT OMEGA"/>
    <property type="match status" value="1"/>
</dbReference>
<protein>
    <recommendedName>
        <fullName evidence="3 10">DNA-directed RNA polymerase subunit omega</fullName>
        <shortName evidence="10">RNAP omega subunit</shortName>
        <ecNumber evidence="2 10">2.7.7.6</ecNumber>
    </recommendedName>
    <alternativeName>
        <fullName evidence="10">RNA polymerase omega subunit</fullName>
    </alternativeName>
    <alternativeName>
        <fullName evidence="8 10">Transcriptase subunit omega</fullName>
    </alternativeName>
</protein>
<keyword evidence="12" id="KW-1185">Reference proteome</keyword>
<accession>A0ABN5H1A4</accession>
<evidence type="ECO:0000256" key="10">
    <source>
        <dbReference type="HAMAP-Rule" id="MF_00366"/>
    </source>
</evidence>
<proteinExistence type="inferred from homology"/>
<dbReference type="HAMAP" id="MF_00366">
    <property type="entry name" value="RNApol_bact_RpoZ"/>
    <property type="match status" value="1"/>
</dbReference>
<evidence type="ECO:0000256" key="2">
    <source>
        <dbReference type="ARBA" id="ARBA00012418"/>
    </source>
</evidence>
<keyword evidence="4 10" id="KW-0240">DNA-directed RNA polymerase</keyword>
<dbReference type="Proteomes" id="UP000325292">
    <property type="component" value="Chromosome"/>
</dbReference>
<dbReference type="RefSeq" id="WP_103376975.1">
    <property type="nucleotide sequence ID" value="NZ_CP133983.1"/>
</dbReference>
<name>A0ABN5H1A4_9FIRM</name>
<comment type="function">
    <text evidence="10">Promotes RNA polymerase assembly. Latches the N- and C-terminal regions of the beta' subunit thereby facilitating its interaction with the beta and alpha subunits.</text>
</comment>
<evidence type="ECO:0000256" key="7">
    <source>
        <dbReference type="ARBA" id="ARBA00023163"/>
    </source>
</evidence>
<comment type="similarity">
    <text evidence="1 10">Belongs to the RNA polymerase subunit omega family.</text>
</comment>
<dbReference type="PANTHER" id="PTHR34476">
    <property type="entry name" value="DNA-DIRECTED RNA POLYMERASE SUBUNIT OMEGA"/>
    <property type="match status" value="1"/>
</dbReference>
<dbReference type="Gene3D" id="3.90.940.10">
    <property type="match status" value="1"/>
</dbReference>
<keyword evidence="7 10" id="KW-0804">Transcription</keyword>
<evidence type="ECO:0000313" key="12">
    <source>
        <dbReference type="Proteomes" id="UP000325292"/>
    </source>
</evidence>
<evidence type="ECO:0000256" key="5">
    <source>
        <dbReference type="ARBA" id="ARBA00022679"/>
    </source>
</evidence>
<organism evidence="11 12">
    <name type="scientific">Sulfobacillus thermotolerans</name>
    <dbReference type="NCBI Taxonomy" id="338644"/>
    <lineage>
        <taxon>Bacteria</taxon>
        <taxon>Bacillati</taxon>
        <taxon>Bacillota</taxon>
        <taxon>Clostridia</taxon>
        <taxon>Eubacteriales</taxon>
        <taxon>Clostridiales Family XVII. Incertae Sedis</taxon>
        <taxon>Sulfobacillus</taxon>
    </lineage>
</organism>
<comment type="subunit">
    <text evidence="10">The RNAP catalytic core consists of 2 alpha, 1 beta, 1 beta' and 1 omega subunit. When a sigma factor is associated with the core the holoenzyme is formed, which can initiate transcription.</text>
</comment>
<dbReference type="InterPro" id="IPR006110">
    <property type="entry name" value="Pol_omega/Rpo6/RPB6"/>
</dbReference>
<dbReference type="EMBL" id="CP019454">
    <property type="protein sequence ID" value="AUW94468.1"/>
    <property type="molecule type" value="Genomic_DNA"/>
</dbReference>